<keyword evidence="3" id="KW-1185">Reference proteome</keyword>
<proteinExistence type="predicted"/>
<evidence type="ECO:0000313" key="2">
    <source>
        <dbReference type="EMBL" id="KAL2782743.1"/>
    </source>
</evidence>
<name>A0ABR4FI25_9EURO</name>
<evidence type="ECO:0000313" key="3">
    <source>
        <dbReference type="Proteomes" id="UP001610563"/>
    </source>
</evidence>
<dbReference type="Proteomes" id="UP001610563">
    <property type="component" value="Unassembled WGS sequence"/>
</dbReference>
<evidence type="ECO:0000259" key="1">
    <source>
        <dbReference type="PROSITE" id="PS50097"/>
    </source>
</evidence>
<reference evidence="2 3" key="1">
    <citation type="submission" date="2024-07" db="EMBL/GenBank/DDBJ databases">
        <title>Section-level genome sequencing and comparative genomics of Aspergillus sections Usti and Cavernicolus.</title>
        <authorList>
            <consortium name="Lawrence Berkeley National Laboratory"/>
            <person name="Nybo J.L."/>
            <person name="Vesth T.C."/>
            <person name="Theobald S."/>
            <person name="Frisvad J.C."/>
            <person name="Larsen T.O."/>
            <person name="Kjaerboelling I."/>
            <person name="Rothschild-Mancinelli K."/>
            <person name="Lyhne E.K."/>
            <person name="Kogle M.E."/>
            <person name="Barry K."/>
            <person name="Clum A."/>
            <person name="Na H."/>
            <person name="Ledsgaard L."/>
            <person name="Lin J."/>
            <person name="Lipzen A."/>
            <person name="Kuo A."/>
            <person name="Riley R."/>
            <person name="Mondo S."/>
            <person name="Labutti K."/>
            <person name="Haridas S."/>
            <person name="Pangalinan J."/>
            <person name="Salamov A.A."/>
            <person name="Simmons B.A."/>
            <person name="Magnuson J.K."/>
            <person name="Chen J."/>
            <person name="Drula E."/>
            <person name="Henrissat B."/>
            <person name="Wiebenga A."/>
            <person name="Lubbers R.J."/>
            <person name="Gomes A.C."/>
            <person name="Makela M.R."/>
            <person name="Stajich J."/>
            <person name="Grigoriev I.V."/>
            <person name="Mortensen U.H."/>
            <person name="De Vries R.P."/>
            <person name="Baker S.E."/>
            <person name="Andersen M.R."/>
        </authorList>
    </citation>
    <scope>NUCLEOTIDE SEQUENCE [LARGE SCALE GENOMIC DNA]</scope>
    <source>
        <strain evidence="2 3">CBS 209.92</strain>
    </source>
</reference>
<sequence>MCEYEPNNEHPSQSSLAAQARQITLQVGERRFVTSPETLVTESTFFASLLSERWDNALPDGSYFIDADPELFEHILRYLRRRVLPIFYEVNKGHDHALYLALLEEARYFQIARLQNWLENRQYLGALFIECSLEQIEEPGELSARLASDMAVEYFPKWGTKKVYVCPRGIYCHREQPERCGAKCVKAQGDADAVYIEELAPRVLVVRTRIVLDMHACVHGG</sequence>
<gene>
    <name evidence="2" type="ORF">BJX66DRAFT_166974</name>
</gene>
<dbReference type="SMART" id="SM00225">
    <property type="entry name" value="BTB"/>
    <property type="match status" value="1"/>
</dbReference>
<dbReference type="Gene3D" id="3.30.710.10">
    <property type="entry name" value="Potassium Channel Kv1.1, Chain A"/>
    <property type="match status" value="1"/>
</dbReference>
<dbReference type="SUPFAM" id="SSF54695">
    <property type="entry name" value="POZ domain"/>
    <property type="match status" value="1"/>
</dbReference>
<accession>A0ABR4FI25</accession>
<dbReference type="InterPro" id="IPR011333">
    <property type="entry name" value="SKP1/BTB/POZ_sf"/>
</dbReference>
<dbReference type="PANTHER" id="PTHR14499">
    <property type="entry name" value="POTASSIUM CHANNEL TETRAMERIZATION DOMAIN-CONTAINING"/>
    <property type="match status" value="1"/>
</dbReference>
<feature type="domain" description="BTB" evidence="1">
    <location>
        <begin position="21"/>
        <end position="88"/>
    </location>
</feature>
<dbReference type="CDD" id="cd18316">
    <property type="entry name" value="BTB_POZ_KCTD-like"/>
    <property type="match status" value="1"/>
</dbReference>
<dbReference type="InterPro" id="IPR000210">
    <property type="entry name" value="BTB/POZ_dom"/>
</dbReference>
<dbReference type="InterPro" id="IPR003131">
    <property type="entry name" value="T1-type_BTB"/>
</dbReference>
<dbReference type="PROSITE" id="PS50097">
    <property type="entry name" value="BTB"/>
    <property type="match status" value="1"/>
</dbReference>
<protein>
    <submittedName>
        <fullName evidence="2">BTB/POZ protein</fullName>
    </submittedName>
</protein>
<organism evidence="2 3">
    <name type="scientific">Aspergillus keveii</name>
    <dbReference type="NCBI Taxonomy" id="714993"/>
    <lineage>
        <taxon>Eukaryota</taxon>
        <taxon>Fungi</taxon>
        <taxon>Dikarya</taxon>
        <taxon>Ascomycota</taxon>
        <taxon>Pezizomycotina</taxon>
        <taxon>Eurotiomycetes</taxon>
        <taxon>Eurotiomycetidae</taxon>
        <taxon>Eurotiales</taxon>
        <taxon>Aspergillaceae</taxon>
        <taxon>Aspergillus</taxon>
        <taxon>Aspergillus subgen. Nidulantes</taxon>
    </lineage>
</organism>
<dbReference type="PANTHER" id="PTHR14499:SF136">
    <property type="entry name" value="GH08630P"/>
    <property type="match status" value="1"/>
</dbReference>
<comment type="caution">
    <text evidence="2">The sequence shown here is derived from an EMBL/GenBank/DDBJ whole genome shotgun (WGS) entry which is preliminary data.</text>
</comment>
<dbReference type="Pfam" id="PF02214">
    <property type="entry name" value="BTB_2"/>
    <property type="match status" value="1"/>
</dbReference>
<dbReference type="EMBL" id="JBFTWV010000333">
    <property type="protein sequence ID" value="KAL2782743.1"/>
    <property type="molecule type" value="Genomic_DNA"/>
</dbReference>